<proteinExistence type="inferred from homology"/>
<dbReference type="SMART" id="SM01011">
    <property type="entry name" value="AMP_N"/>
    <property type="match status" value="1"/>
</dbReference>
<name>A0ABW4JLB8_9BACL</name>
<keyword evidence="7" id="KW-0464">Manganese</keyword>
<evidence type="ECO:0000256" key="3">
    <source>
        <dbReference type="ARBA" id="ARBA00008766"/>
    </source>
</evidence>
<dbReference type="InterPro" id="IPR007865">
    <property type="entry name" value="Aminopep_P_N"/>
</dbReference>
<comment type="catalytic activity">
    <reaction evidence="1">
        <text>Release of any N-terminal amino acid, including proline, that is linked to proline, even from a dipeptide or tripeptide.</text>
        <dbReference type="EC" id="3.4.11.9"/>
    </reaction>
</comment>
<dbReference type="EMBL" id="JBHUCX010000035">
    <property type="protein sequence ID" value="MFD1675863.1"/>
    <property type="molecule type" value="Genomic_DNA"/>
</dbReference>
<comment type="similarity">
    <text evidence="3">Belongs to the peptidase M24B family.</text>
</comment>
<gene>
    <name evidence="9" type="ORF">ACFSB2_14260</name>
</gene>
<dbReference type="CDD" id="cd01087">
    <property type="entry name" value="Prolidase"/>
    <property type="match status" value="1"/>
</dbReference>
<keyword evidence="9" id="KW-0031">Aminopeptidase</keyword>
<dbReference type="InterPro" id="IPR036005">
    <property type="entry name" value="Creatinase/aminopeptidase-like"/>
</dbReference>
<feature type="domain" description="Aminopeptidase P N-terminal" evidence="8">
    <location>
        <begin position="2"/>
        <end position="137"/>
    </location>
</feature>
<dbReference type="Proteomes" id="UP001597079">
    <property type="component" value="Unassembled WGS sequence"/>
</dbReference>
<dbReference type="Pfam" id="PF05195">
    <property type="entry name" value="AMP_N"/>
    <property type="match status" value="1"/>
</dbReference>
<accession>A0ABW4JLB8</accession>
<dbReference type="SUPFAM" id="SSF55920">
    <property type="entry name" value="Creatinase/aminopeptidase"/>
    <property type="match status" value="1"/>
</dbReference>
<keyword evidence="6 9" id="KW-0378">Hydrolase</keyword>
<dbReference type="InterPro" id="IPR029149">
    <property type="entry name" value="Creatin/AminoP/Spt16_N"/>
</dbReference>
<dbReference type="InterPro" id="IPR052433">
    <property type="entry name" value="X-Pro_dipept-like"/>
</dbReference>
<dbReference type="Pfam" id="PF00557">
    <property type="entry name" value="Peptidase_M24"/>
    <property type="match status" value="1"/>
</dbReference>
<protein>
    <recommendedName>
        <fullName evidence="4">Xaa-Pro aminopeptidase</fullName>
        <ecNumber evidence="4">3.4.11.9</ecNumber>
    </recommendedName>
</protein>
<dbReference type="EC" id="3.4.11.9" evidence="4"/>
<keyword evidence="5" id="KW-0479">Metal-binding</keyword>
<dbReference type="GO" id="GO:0004177">
    <property type="term" value="F:aminopeptidase activity"/>
    <property type="evidence" value="ECO:0007669"/>
    <property type="project" value="UniProtKB-KW"/>
</dbReference>
<reference evidence="10" key="1">
    <citation type="journal article" date="2019" name="Int. J. Syst. Evol. Microbiol.">
        <title>The Global Catalogue of Microorganisms (GCM) 10K type strain sequencing project: providing services to taxonomists for standard genome sequencing and annotation.</title>
        <authorList>
            <consortium name="The Broad Institute Genomics Platform"/>
            <consortium name="The Broad Institute Genome Sequencing Center for Infectious Disease"/>
            <person name="Wu L."/>
            <person name="Ma J."/>
        </authorList>
    </citation>
    <scope>NUCLEOTIDE SEQUENCE [LARGE SCALE GENOMIC DNA]</scope>
    <source>
        <strain evidence="10">CGMCC 1.12286</strain>
    </source>
</reference>
<dbReference type="PANTHER" id="PTHR43226">
    <property type="entry name" value="XAA-PRO AMINOPEPTIDASE 3"/>
    <property type="match status" value="1"/>
</dbReference>
<dbReference type="SUPFAM" id="SSF53092">
    <property type="entry name" value="Creatinase/prolidase N-terminal domain"/>
    <property type="match status" value="1"/>
</dbReference>
<evidence type="ECO:0000313" key="10">
    <source>
        <dbReference type="Proteomes" id="UP001597079"/>
    </source>
</evidence>
<dbReference type="InterPro" id="IPR000994">
    <property type="entry name" value="Pept_M24"/>
</dbReference>
<evidence type="ECO:0000313" key="9">
    <source>
        <dbReference type="EMBL" id="MFD1675863.1"/>
    </source>
</evidence>
<evidence type="ECO:0000256" key="2">
    <source>
        <dbReference type="ARBA" id="ARBA00001936"/>
    </source>
</evidence>
<dbReference type="Gene3D" id="3.40.350.10">
    <property type="entry name" value="Creatinase/prolidase N-terminal domain"/>
    <property type="match status" value="1"/>
</dbReference>
<dbReference type="RefSeq" id="WP_377943744.1">
    <property type="nucleotide sequence ID" value="NZ_JBHUCX010000035.1"/>
</dbReference>
<keyword evidence="10" id="KW-1185">Reference proteome</keyword>
<sequence length="416" mass="46849">MFNSSLFQTRRQKLVEQLADNALLVLFSGVAPHMSRDASYPFHVNRNFYYLTGLDRENMALLIAKKNGAVSTTAFIEIVDPLEEKWTGKRMRAEEAKSRSGIDDIDNVTHLQDVFARLLIDGAFDTLYLDIEQSGWSQTATAAHRFAQEVGTRYPTLQLNNVYPQICRLRSVKDAAEVEAIRKAIQITKDGIENMMKNAQPGNMEYEIEADFDYALARHGVREHAFPSIIASGERATILHYVENNMQTGETDLVLCDLGASYSYYSADITRTFPVSGQFTDRQKQLYEIVLMAMDETIAAIKLGMTYKELNDVTRATLARELKKINLITNDEELSNYYYHGVSHPLGLDTHDVGGREWPIEAGTVLTIEPGLYIAEEGIGIRIEDDVLVTEQGVENLSADIIKRVADIEAFMRIKA</sequence>
<keyword evidence="9" id="KW-0645">Protease</keyword>
<evidence type="ECO:0000256" key="4">
    <source>
        <dbReference type="ARBA" id="ARBA00012574"/>
    </source>
</evidence>
<evidence type="ECO:0000256" key="7">
    <source>
        <dbReference type="ARBA" id="ARBA00023211"/>
    </source>
</evidence>
<evidence type="ECO:0000259" key="8">
    <source>
        <dbReference type="SMART" id="SM01011"/>
    </source>
</evidence>
<comment type="caution">
    <text evidence="9">The sequence shown here is derived from an EMBL/GenBank/DDBJ whole genome shotgun (WGS) entry which is preliminary data.</text>
</comment>
<evidence type="ECO:0000256" key="6">
    <source>
        <dbReference type="ARBA" id="ARBA00022801"/>
    </source>
</evidence>
<dbReference type="Gene3D" id="3.90.230.10">
    <property type="entry name" value="Creatinase/methionine aminopeptidase superfamily"/>
    <property type="match status" value="1"/>
</dbReference>
<evidence type="ECO:0000256" key="5">
    <source>
        <dbReference type="ARBA" id="ARBA00022723"/>
    </source>
</evidence>
<comment type="cofactor">
    <cofactor evidence="2">
        <name>Mn(2+)</name>
        <dbReference type="ChEBI" id="CHEBI:29035"/>
    </cofactor>
</comment>
<evidence type="ECO:0000256" key="1">
    <source>
        <dbReference type="ARBA" id="ARBA00001424"/>
    </source>
</evidence>
<organism evidence="9 10">
    <name type="scientific">Alicyclobacillus fodiniaquatilis</name>
    <dbReference type="NCBI Taxonomy" id="1661150"/>
    <lineage>
        <taxon>Bacteria</taxon>
        <taxon>Bacillati</taxon>
        <taxon>Bacillota</taxon>
        <taxon>Bacilli</taxon>
        <taxon>Bacillales</taxon>
        <taxon>Alicyclobacillaceae</taxon>
        <taxon>Alicyclobacillus</taxon>
    </lineage>
</organism>
<dbReference type="PANTHER" id="PTHR43226:SF4">
    <property type="entry name" value="XAA-PRO AMINOPEPTIDASE 3"/>
    <property type="match status" value="1"/>
</dbReference>